<evidence type="ECO:0000259" key="5">
    <source>
        <dbReference type="Pfam" id="PF00370"/>
    </source>
</evidence>
<feature type="domain" description="Carbohydrate kinase FGGY C-terminal" evidence="6">
    <location>
        <begin position="248"/>
        <end position="432"/>
    </location>
</feature>
<dbReference type="InterPro" id="IPR018484">
    <property type="entry name" value="FGGY_N"/>
</dbReference>
<dbReference type="EMBL" id="BSPC01000005">
    <property type="protein sequence ID" value="GLS17387.1"/>
    <property type="molecule type" value="Genomic_DNA"/>
</dbReference>
<dbReference type="Gene3D" id="3.30.420.40">
    <property type="match status" value="2"/>
</dbReference>
<dbReference type="CDD" id="cd07808">
    <property type="entry name" value="ASKHA_NBD_FGGY_EcXK-like"/>
    <property type="match status" value="1"/>
</dbReference>
<organism evidence="7 8">
    <name type="scientific">Labrys miyagiensis</name>
    <dbReference type="NCBI Taxonomy" id="346912"/>
    <lineage>
        <taxon>Bacteria</taxon>
        <taxon>Pseudomonadati</taxon>
        <taxon>Pseudomonadota</taxon>
        <taxon>Alphaproteobacteria</taxon>
        <taxon>Hyphomicrobiales</taxon>
        <taxon>Xanthobacteraceae</taxon>
        <taxon>Labrys</taxon>
    </lineage>
</organism>
<evidence type="ECO:0000313" key="8">
    <source>
        <dbReference type="Proteomes" id="UP001156882"/>
    </source>
</evidence>
<dbReference type="InterPro" id="IPR043129">
    <property type="entry name" value="ATPase_NBD"/>
</dbReference>
<reference evidence="8" key="1">
    <citation type="journal article" date="2019" name="Int. J. Syst. Evol. Microbiol.">
        <title>The Global Catalogue of Microorganisms (GCM) 10K type strain sequencing project: providing services to taxonomists for standard genome sequencing and annotation.</title>
        <authorList>
            <consortium name="The Broad Institute Genomics Platform"/>
            <consortium name="The Broad Institute Genome Sequencing Center for Infectious Disease"/>
            <person name="Wu L."/>
            <person name="Ma J."/>
        </authorList>
    </citation>
    <scope>NUCLEOTIDE SEQUENCE [LARGE SCALE GENOMIC DNA]</scope>
    <source>
        <strain evidence="8">NBRC 101365</strain>
    </source>
</reference>
<dbReference type="PANTHER" id="PTHR43095">
    <property type="entry name" value="SUGAR KINASE"/>
    <property type="match status" value="1"/>
</dbReference>
<dbReference type="RefSeq" id="WP_284310210.1">
    <property type="nucleotide sequence ID" value="NZ_BSPC01000005.1"/>
</dbReference>
<dbReference type="PROSITE" id="PS00445">
    <property type="entry name" value="FGGY_KINASES_2"/>
    <property type="match status" value="1"/>
</dbReference>
<dbReference type="InterPro" id="IPR050406">
    <property type="entry name" value="FGGY_Carb_Kinase"/>
</dbReference>
<proteinExistence type="inferred from homology"/>
<dbReference type="InterPro" id="IPR000577">
    <property type="entry name" value="Carb_kinase_FGGY"/>
</dbReference>
<keyword evidence="8" id="KW-1185">Reference proteome</keyword>
<dbReference type="Pfam" id="PF00370">
    <property type="entry name" value="FGGY_N"/>
    <property type="match status" value="1"/>
</dbReference>
<accession>A0ABQ6CAG9</accession>
<evidence type="ECO:0000313" key="7">
    <source>
        <dbReference type="EMBL" id="GLS17387.1"/>
    </source>
</evidence>
<name>A0ABQ6CAG9_9HYPH</name>
<evidence type="ECO:0000256" key="2">
    <source>
        <dbReference type="ARBA" id="ARBA00022679"/>
    </source>
</evidence>
<sequence length="480" mass="49706">MIVIGVDIGTQSLKAVAADRNLNPLGSASIAYPFQTPAPGEAEQDPQLWLDALRPAIAGCLDAAGARAGDVAALGFVGQLDGCIAVDAACRALGPALIWMDRRAEMEIADIPAGLVRERTGSVLDPSHMAAKIRWLKQRRPGAVRFHQPVSYVVERLTGRAVFDHGLASTTMLYDLAERCFRPELLEGFGVSASELPEIGEASASAGGLTPAGSALTGLREGIPVAVGTGDDFAGPLGAGIVTPGTVVCSLGTAEVVGAVHPHPVIDPLNLVETHGFVSGFSFIENPGWLSGGAVTWLRHLVGFADPAALTEAAAGVPAGSGGVTFIPALNGAMAPVWQPGARGVFYGLAAHHHRGHLARAVLEGCAFAMRDVIDRLRELGVATDRILLVGGGARSTLWAEIRAGVLDQAVERAESVDAAPMAGVLLAATAAGLEPSLAEAAARLPLPTSRTEPVAADVPAYEVAYQRYRTLFDALTPMF</sequence>
<keyword evidence="3 4" id="KW-0418">Kinase</keyword>
<dbReference type="InterPro" id="IPR018483">
    <property type="entry name" value="Carb_kinase_FGGY_CS"/>
</dbReference>
<evidence type="ECO:0000256" key="4">
    <source>
        <dbReference type="RuleBase" id="RU003733"/>
    </source>
</evidence>
<comment type="caution">
    <text evidence="7">The sequence shown here is derived from an EMBL/GenBank/DDBJ whole genome shotgun (WGS) entry which is preliminary data.</text>
</comment>
<dbReference type="SUPFAM" id="SSF53067">
    <property type="entry name" value="Actin-like ATPase domain"/>
    <property type="match status" value="2"/>
</dbReference>
<dbReference type="PIRSF" id="PIRSF000538">
    <property type="entry name" value="GlpK"/>
    <property type="match status" value="1"/>
</dbReference>
<evidence type="ECO:0000259" key="6">
    <source>
        <dbReference type="Pfam" id="PF02782"/>
    </source>
</evidence>
<keyword evidence="2 4" id="KW-0808">Transferase</keyword>
<evidence type="ECO:0000256" key="1">
    <source>
        <dbReference type="ARBA" id="ARBA00009156"/>
    </source>
</evidence>
<gene>
    <name evidence="7" type="ORF">GCM10007874_04020</name>
</gene>
<feature type="domain" description="Carbohydrate kinase FGGY N-terminal" evidence="5">
    <location>
        <begin position="2"/>
        <end position="238"/>
    </location>
</feature>
<comment type="similarity">
    <text evidence="1 4">Belongs to the FGGY kinase family.</text>
</comment>
<protein>
    <submittedName>
        <fullName evidence="7">Xylulokinase</fullName>
    </submittedName>
</protein>
<dbReference type="Proteomes" id="UP001156882">
    <property type="component" value="Unassembled WGS sequence"/>
</dbReference>
<dbReference type="PANTHER" id="PTHR43095:SF5">
    <property type="entry name" value="XYLULOSE KINASE"/>
    <property type="match status" value="1"/>
</dbReference>
<dbReference type="InterPro" id="IPR018485">
    <property type="entry name" value="FGGY_C"/>
</dbReference>
<evidence type="ECO:0000256" key="3">
    <source>
        <dbReference type="ARBA" id="ARBA00022777"/>
    </source>
</evidence>
<dbReference type="Pfam" id="PF02782">
    <property type="entry name" value="FGGY_C"/>
    <property type="match status" value="1"/>
</dbReference>